<dbReference type="PATRIC" id="fig|245018.3.peg.1878"/>
<evidence type="ECO:0000313" key="2">
    <source>
        <dbReference type="Proteomes" id="UP000008960"/>
    </source>
</evidence>
<reference evidence="1 2" key="1">
    <citation type="submission" date="2010-03" db="EMBL/GenBank/DDBJ databases">
        <title>The genome sequence of Clostridiales sp. SSC/2.</title>
        <authorList>
            <consortium name="metaHIT consortium -- http://www.metahit.eu/"/>
            <person name="Pajon A."/>
            <person name="Turner K."/>
            <person name="Parkhill J."/>
            <person name="Duncan S."/>
            <person name="Flint H."/>
        </authorList>
    </citation>
    <scope>NUCLEOTIDE SEQUENCE [LARGE SCALE GENOMIC DNA]</scope>
    <source>
        <strain evidence="1 2">SSC/2</strain>
    </source>
</reference>
<accession>D4N0W8</accession>
<protein>
    <submittedName>
        <fullName evidence="1">Uncharacterized protein</fullName>
    </submittedName>
</protein>
<dbReference type="Proteomes" id="UP000008960">
    <property type="component" value="Chromosome"/>
</dbReference>
<evidence type="ECO:0000313" key="1">
    <source>
        <dbReference type="EMBL" id="CBL38513.1"/>
    </source>
</evidence>
<proteinExistence type="predicted"/>
<organism evidence="1 2">
    <name type="scientific">Anaerostipes hadrus</name>
    <dbReference type="NCBI Taxonomy" id="649756"/>
    <lineage>
        <taxon>Bacteria</taxon>
        <taxon>Bacillati</taxon>
        <taxon>Bacillota</taxon>
        <taxon>Clostridia</taxon>
        <taxon>Lachnospirales</taxon>
        <taxon>Lachnospiraceae</taxon>
        <taxon>Anaerostipes</taxon>
    </lineage>
</organism>
<dbReference type="KEGG" id="bprl:CL2_15810"/>
<name>D4N0W8_ANAHA</name>
<gene>
    <name evidence="1" type="ORF">CL2_15810</name>
</gene>
<sequence length="37" mass="4153">MRRVLCGKLPERDTFAESILSRQTKEDHLGVAVNQPG</sequence>
<dbReference type="AlphaFoldDB" id="D4N0W8"/>
<dbReference type="EMBL" id="FP929061">
    <property type="protein sequence ID" value="CBL38513.1"/>
    <property type="molecule type" value="Genomic_DNA"/>
</dbReference>
<reference evidence="1 2" key="2">
    <citation type="submission" date="2010-03" db="EMBL/GenBank/DDBJ databases">
        <authorList>
            <person name="Pajon A."/>
        </authorList>
    </citation>
    <scope>NUCLEOTIDE SEQUENCE [LARGE SCALE GENOMIC DNA]</scope>
    <source>
        <strain evidence="1 2">SSC/2</strain>
    </source>
</reference>